<dbReference type="InterPro" id="IPR001867">
    <property type="entry name" value="OmpR/PhoB-type_DNA-bd"/>
</dbReference>
<dbReference type="Pfam" id="PF00486">
    <property type="entry name" value="Trans_reg_C"/>
    <property type="match status" value="1"/>
</dbReference>
<keyword evidence="3" id="KW-0805">Transcription regulation</keyword>
<evidence type="ECO:0000256" key="6">
    <source>
        <dbReference type="PROSITE-ProRule" id="PRU00169"/>
    </source>
</evidence>
<feature type="DNA-binding region" description="OmpR/PhoB-type" evidence="7">
    <location>
        <begin position="124"/>
        <end position="220"/>
    </location>
</feature>
<dbReference type="Proteomes" id="UP000002043">
    <property type="component" value="Chromosome"/>
</dbReference>
<dbReference type="InterPro" id="IPR011006">
    <property type="entry name" value="CheY-like_superfamily"/>
</dbReference>
<evidence type="ECO:0000256" key="2">
    <source>
        <dbReference type="ARBA" id="ARBA00023012"/>
    </source>
</evidence>
<dbReference type="RefSeq" id="WP_012992334.1">
    <property type="nucleotide sequence ID" value="NC_013894.1"/>
</dbReference>
<evidence type="ECO:0000256" key="4">
    <source>
        <dbReference type="ARBA" id="ARBA00023125"/>
    </source>
</evidence>
<dbReference type="PROSITE" id="PS50110">
    <property type="entry name" value="RESPONSE_REGULATORY"/>
    <property type="match status" value="1"/>
</dbReference>
<dbReference type="PROSITE" id="PS51755">
    <property type="entry name" value="OMPR_PHOB"/>
    <property type="match status" value="1"/>
</dbReference>
<dbReference type="GO" id="GO:0000976">
    <property type="term" value="F:transcription cis-regulatory region binding"/>
    <property type="evidence" value="ECO:0007669"/>
    <property type="project" value="TreeGrafter"/>
</dbReference>
<dbReference type="eggNOG" id="COG0745">
    <property type="taxonomic scope" value="Bacteria"/>
</dbReference>
<dbReference type="GO" id="GO:0000156">
    <property type="term" value="F:phosphorelay response regulator activity"/>
    <property type="evidence" value="ECO:0007669"/>
    <property type="project" value="TreeGrafter"/>
</dbReference>
<sequence length="226" mass="26002">MKILLVEDDLDMVLSLEKLFGIKGWSTKVARNLYQAKEILSSFEIFDVCVLDLQLGRDRGEELLPILREKGVPTLILTVEDDVRTKVECLEKGAEDYLVKPFEPEELIARIGVLVRRLKRSSPSLTLSFGDLKVDMKSMELTVKGQKVRLPRKQLLILIKLMENAEKPVTYQSLMSYAWDITEAPDMFSLRTHVHNIRKILKEVGLDIVSYRGIGYMLVKDDRHKK</sequence>
<dbReference type="InterPro" id="IPR016032">
    <property type="entry name" value="Sig_transdc_resp-reg_C-effctor"/>
</dbReference>
<dbReference type="AlphaFoldDB" id="D3SME8"/>
<evidence type="ECO:0000256" key="5">
    <source>
        <dbReference type="ARBA" id="ARBA00023163"/>
    </source>
</evidence>
<dbReference type="Gene3D" id="6.10.250.690">
    <property type="match status" value="1"/>
</dbReference>
<reference evidence="11" key="1">
    <citation type="journal article" date="2010" name="Stand. Genomic Sci.">
        <title>Complete genome sequence of Thermocrinis albus type strain (HI 11/12T).</title>
        <authorList>
            <person name="Wirth R."/>
            <person name="Sikorski J."/>
            <person name="Brambilla E."/>
            <person name="Misra M."/>
            <person name="Lapidus A."/>
            <person name="Copeland A."/>
            <person name="Nolan M."/>
            <person name="Lucas S."/>
            <person name="Chen F."/>
            <person name="Tice H."/>
            <person name="Cheng J.F."/>
            <person name="Han C."/>
            <person name="Detter J.C."/>
            <person name="Tapia R."/>
            <person name="Bruce D."/>
            <person name="Goodwin L."/>
            <person name="Pitluck S."/>
            <person name="Pati A."/>
            <person name="Anderson I."/>
            <person name="Ivanova N."/>
            <person name="Mavromatis K."/>
            <person name="Mikhailova N."/>
            <person name="Chen A."/>
            <person name="Palaniappan K."/>
            <person name="Bilek Y."/>
            <person name="Hader T."/>
            <person name="Land M."/>
            <person name="Hauser L."/>
            <person name="Chang Y.J."/>
            <person name="Jeffries C.D."/>
            <person name="Tindall B.J."/>
            <person name="Rohde M."/>
            <person name="Goker M."/>
            <person name="Bristow J."/>
            <person name="Eisen J.A."/>
            <person name="Markowitz V."/>
            <person name="Hugenholtz P."/>
            <person name="Kyrpides N.C."/>
            <person name="Klenk H.P."/>
        </authorList>
    </citation>
    <scope>NUCLEOTIDE SEQUENCE [LARGE SCALE GENOMIC DNA]</scope>
    <source>
        <strain evidence="11">DSM 14484 / JCM 11386 / HI 11/12</strain>
    </source>
</reference>
<dbReference type="HOGENOM" id="CLU_000445_30_1_0"/>
<keyword evidence="2" id="KW-0902">Two-component regulatory system</keyword>
<dbReference type="SMART" id="SM00448">
    <property type="entry name" value="REC"/>
    <property type="match status" value="1"/>
</dbReference>
<dbReference type="PANTHER" id="PTHR48111">
    <property type="entry name" value="REGULATOR OF RPOS"/>
    <property type="match status" value="1"/>
</dbReference>
<dbReference type="InterPro" id="IPR036388">
    <property type="entry name" value="WH-like_DNA-bd_sf"/>
</dbReference>
<dbReference type="GO" id="GO:0006355">
    <property type="term" value="P:regulation of DNA-templated transcription"/>
    <property type="evidence" value="ECO:0007669"/>
    <property type="project" value="InterPro"/>
</dbReference>
<feature type="domain" description="Response regulatory" evidence="8">
    <location>
        <begin position="2"/>
        <end position="115"/>
    </location>
</feature>
<dbReference type="Gene3D" id="3.40.50.2300">
    <property type="match status" value="1"/>
</dbReference>
<accession>D3SME8</accession>
<dbReference type="InterPro" id="IPR001789">
    <property type="entry name" value="Sig_transdc_resp-reg_receiver"/>
</dbReference>
<keyword evidence="1 6" id="KW-0597">Phosphoprotein</keyword>
<dbReference type="SUPFAM" id="SSF46894">
    <property type="entry name" value="C-terminal effector domain of the bipartite response regulators"/>
    <property type="match status" value="1"/>
</dbReference>
<proteinExistence type="predicted"/>
<feature type="domain" description="OmpR/PhoB-type" evidence="9">
    <location>
        <begin position="124"/>
        <end position="220"/>
    </location>
</feature>
<organism evidence="10 11">
    <name type="scientific">Thermocrinis albus (strain DSM 14484 / JCM 11386 / HI 11/12)</name>
    <dbReference type="NCBI Taxonomy" id="638303"/>
    <lineage>
        <taxon>Bacteria</taxon>
        <taxon>Pseudomonadati</taxon>
        <taxon>Aquificota</taxon>
        <taxon>Aquificia</taxon>
        <taxon>Aquificales</taxon>
        <taxon>Aquificaceae</taxon>
        <taxon>Thermocrinis</taxon>
    </lineage>
</organism>
<evidence type="ECO:0000259" key="8">
    <source>
        <dbReference type="PROSITE" id="PS50110"/>
    </source>
</evidence>
<dbReference type="CDD" id="cd00383">
    <property type="entry name" value="trans_reg_C"/>
    <property type="match status" value="1"/>
</dbReference>
<dbReference type="Gene3D" id="1.10.10.10">
    <property type="entry name" value="Winged helix-like DNA-binding domain superfamily/Winged helix DNA-binding domain"/>
    <property type="match status" value="1"/>
</dbReference>
<dbReference type="EMBL" id="CP001931">
    <property type="protein sequence ID" value="ADC89928.1"/>
    <property type="molecule type" value="Genomic_DNA"/>
</dbReference>
<dbReference type="STRING" id="638303.Thal_1297"/>
<keyword evidence="4 7" id="KW-0238">DNA-binding</keyword>
<dbReference type="PANTHER" id="PTHR48111:SF1">
    <property type="entry name" value="TWO-COMPONENT RESPONSE REGULATOR ORR33"/>
    <property type="match status" value="1"/>
</dbReference>
<gene>
    <name evidence="10" type="ordered locus">Thal_1297</name>
</gene>
<keyword evidence="5" id="KW-0804">Transcription</keyword>
<dbReference type="SUPFAM" id="SSF52172">
    <property type="entry name" value="CheY-like"/>
    <property type="match status" value="1"/>
</dbReference>
<dbReference type="KEGG" id="tal:Thal_1297"/>
<keyword evidence="11" id="KW-1185">Reference proteome</keyword>
<evidence type="ECO:0000256" key="1">
    <source>
        <dbReference type="ARBA" id="ARBA00022553"/>
    </source>
</evidence>
<dbReference type="Pfam" id="PF00072">
    <property type="entry name" value="Response_reg"/>
    <property type="match status" value="1"/>
</dbReference>
<evidence type="ECO:0000313" key="11">
    <source>
        <dbReference type="Proteomes" id="UP000002043"/>
    </source>
</evidence>
<name>D3SME8_THEAH</name>
<dbReference type="InterPro" id="IPR039420">
    <property type="entry name" value="WalR-like"/>
</dbReference>
<dbReference type="GO" id="GO:0005829">
    <property type="term" value="C:cytosol"/>
    <property type="evidence" value="ECO:0007669"/>
    <property type="project" value="TreeGrafter"/>
</dbReference>
<evidence type="ECO:0000256" key="3">
    <source>
        <dbReference type="ARBA" id="ARBA00023015"/>
    </source>
</evidence>
<dbReference type="GO" id="GO:0032993">
    <property type="term" value="C:protein-DNA complex"/>
    <property type="evidence" value="ECO:0007669"/>
    <property type="project" value="TreeGrafter"/>
</dbReference>
<protein>
    <submittedName>
        <fullName evidence="10">Two component transcriptional regulator, winged helix family</fullName>
    </submittedName>
</protein>
<feature type="modified residue" description="4-aspartylphosphate" evidence="6">
    <location>
        <position position="52"/>
    </location>
</feature>
<evidence type="ECO:0000259" key="9">
    <source>
        <dbReference type="PROSITE" id="PS51755"/>
    </source>
</evidence>
<dbReference type="SMART" id="SM00862">
    <property type="entry name" value="Trans_reg_C"/>
    <property type="match status" value="1"/>
</dbReference>
<evidence type="ECO:0000256" key="7">
    <source>
        <dbReference type="PROSITE-ProRule" id="PRU01091"/>
    </source>
</evidence>
<dbReference type="OrthoDB" id="9790442at2"/>
<evidence type="ECO:0000313" key="10">
    <source>
        <dbReference type="EMBL" id="ADC89928.1"/>
    </source>
</evidence>